<dbReference type="InterPro" id="IPR008579">
    <property type="entry name" value="UGlyAH_Cupin_dom"/>
</dbReference>
<dbReference type="SUPFAM" id="SSF51182">
    <property type="entry name" value="RmlC-like cupins"/>
    <property type="match status" value="1"/>
</dbReference>
<organism evidence="2 3">
    <name type="scientific">Mycolicibacterium diernhoferi</name>
    <dbReference type="NCBI Taxonomy" id="1801"/>
    <lineage>
        <taxon>Bacteria</taxon>
        <taxon>Bacillati</taxon>
        <taxon>Actinomycetota</taxon>
        <taxon>Actinomycetes</taxon>
        <taxon>Mycobacteriales</taxon>
        <taxon>Mycobacteriaceae</taxon>
        <taxon>Mycolicibacterium</taxon>
    </lineage>
</organism>
<accession>A0A1T3WIH1</accession>
<dbReference type="InterPro" id="IPR014710">
    <property type="entry name" value="RmlC-like_jellyroll"/>
</dbReference>
<reference evidence="2 3" key="1">
    <citation type="submission" date="2016-09" db="EMBL/GenBank/DDBJ databases">
        <title>genome sequences of unsequenced Mycobacteria.</title>
        <authorList>
            <person name="Greninger A.L."/>
            <person name="Jerome K.R."/>
            <person name="Mcnair B."/>
            <person name="Wallis C."/>
            <person name="Fang F."/>
        </authorList>
    </citation>
    <scope>NUCLEOTIDE SEQUENCE [LARGE SCALE GENOMIC DNA]</scope>
    <source>
        <strain evidence="2 3">BM1</strain>
    </source>
</reference>
<dbReference type="Pfam" id="PF05899">
    <property type="entry name" value="Cupin_3"/>
    <property type="match status" value="1"/>
</dbReference>
<dbReference type="PANTHER" id="PTHR40943:SF1">
    <property type="entry name" value="CYTOPLASMIC PROTEIN"/>
    <property type="match status" value="1"/>
</dbReference>
<dbReference type="EMBL" id="MIJD01000140">
    <property type="protein sequence ID" value="OPE53650.1"/>
    <property type="molecule type" value="Genomic_DNA"/>
</dbReference>
<evidence type="ECO:0000313" key="3">
    <source>
        <dbReference type="Proteomes" id="UP000191039"/>
    </source>
</evidence>
<dbReference type="InterPro" id="IPR011051">
    <property type="entry name" value="RmlC_Cupin_sf"/>
</dbReference>
<dbReference type="AlphaFoldDB" id="A0A1T3WIH1"/>
<dbReference type="Proteomes" id="UP000191039">
    <property type="component" value="Unassembled WGS sequence"/>
</dbReference>
<evidence type="ECO:0000259" key="1">
    <source>
        <dbReference type="Pfam" id="PF05899"/>
    </source>
</evidence>
<evidence type="ECO:0000313" key="2">
    <source>
        <dbReference type="EMBL" id="OPE53650.1"/>
    </source>
</evidence>
<comment type="caution">
    <text evidence="2">The sequence shown here is derived from an EMBL/GenBank/DDBJ whole genome shotgun (WGS) entry which is preliminary data.</text>
</comment>
<dbReference type="Gene3D" id="2.60.120.10">
    <property type="entry name" value="Jelly Rolls"/>
    <property type="match status" value="1"/>
</dbReference>
<feature type="domain" description="(S)-ureidoglycine aminohydrolase cupin" evidence="1">
    <location>
        <begin position="50"/>
        <end position="118"/>
    </location>
</feature>
<dbReference type="PANTHER" id="PTHR40943">
    <property type="entry name" value="CYTOPLASMIC PROTEIN-RELATED"/>
    <property type="match status" value="1"/>
</dbReference>
<sequence length="120" mass="12611">MRNTVHTRAVQPNTVIHAADLALTHEPVPADQSVTGDPSTAATALTEFGGLEIGVWEMSVGTMTDIEADEAFVVLSGAATVEFADGSPSLRLRAGDIGRLAAGAETTWTVTETLRKIYLT</sequence>
<protein>
    <submittedName>
        <fullName evidence="2">Cupin</fullName>
    </submittedName>
</protein>
<name>A0A1T3WIH1_9MYCO</name>
<gene>
    <name evidence="2" type="ORF">BV510_14405</name>
</gene>
<proteinExistence type="predicted"/>